<dbReference type="InterPro" id="IPR006821">
    <property type="entry name" value="Intermed_filament_DNA-bd"/>
</dbReference>
<dbReference type="FunFam" id="1.20.5.1160:FF:000001">
    <property type="entry name" value="Keratin type II"/>
    <property type="match status" value="1"/>
</dbReference>
<dbReference type="InterPro" id="IPR050405">
    <property type="entry name" value="Intermediate_filament"/>
</dbReference>
<dbReference type="PANTHER" id="PTHR45652">
    <property type="entry name" value="GLIAL FIBRILLARY ACIDIC PROTEIN"/>
    <property type="match status" value="1"/>
</dbReference>
<dbReference type="Gene3D" id="1.20.5.170">
    <property type="match status" value="1"/>
</dbReference>
<dbReference type="SUPFAM" id="SSF64593">
    <property type="entry name" value="Intermediate filament protein, coiled coil region"/>
    <property type="match status" value="2"/>
</dbReference>
<evidence type="ECO:0000256" key="2">
    <source>
        <dbReference type="ARBA" id="ARBA00023054"/>
    </source>
</evidence>
<evidence type="ECO:0000256" key="4">
    <source>
        <dbReference type="SAM" id="Coils"/>
    </source>
</evidence>
<dbReference type="InterPro" id="IPR039008">
    <property type="entry name" value="IF_rod_dom"/>
</dbReference>
<dbReference type="AlphaFoldDB" id="S4R4Z4"/>
<dbReference type="FunFam" id="1.20.5.500:FF:000001">
    <property type="entry name" value="Type II keratin 23"/>
    <property type="match status" value="1"/>
</dbReference>
<dbReference type="Pfam" id="PF04732">
    <property type="entry name" value="Filament_head"/>
    <property type="match status" value="1"/>
</dbReference>
<keyword evidence="1" id="KW-0403">Intermediate filament</keyword>
<protein>
    <submittedName>
        <fullName evidence="6">Neurofilament light chain b</fullName>
    </submittedName>
</protein>
<reference evidence="6" key="1">
    <citation type="submission" date="2025-08" db="UniProtKB">
        <authorList>
            <consortium name="Ensembl"/>
        </authorList>
    </citation>
    <scope>IDENTIFICATION</scope>
</reference>
<name>S4R4Z4_PETMA</name>
<dbReference type="Pfam" id="PF00038">
    <property type="entry name" value="Filament"/>
    <property type="match status" value="1"/>
</dbReference>
<dbReference type="OMA" id="KMREECT"/>
<dbReference type="SMART" id="SM01391">
    <property type="entry name" value="Filament"/>
    <property type="match status" value="1"/>
</dbReference>
<dbReference type="GO" id="GO:0099160">
    <property type="term" value="C:postsynaptic intermediate filament cytoskeleton"/>
    <property type="evidence" value="ECO:0007669"/>
    <property type="project" value="TreeGrafter"/>
</dbReference>
<dbReference type="Ensembl" id="ENSPMAT00000000274.1">
    <property type="protein sequence ID" value="ENSPMAP00000000274.1"/>
    <property type="gene ID" value="ENSPMAG00000000246.1"/>
</dbReference>
<reference evidence="6" key="2">
    <citation type="submission" date="2025-09" db="UniProtKB">
        <authorList>
            <consortium name="Ensembl"/>
        </authorList>
    </citation>
    <scope>IDENTIFICATION</scope>
</reference>
<feature type="coiled-coil region" evidence="4">
    <location>
        <begin position="100"/>
        <end position="250"/>
    </location>
</feature>
<dbReference type="GO" id="GO:0030424">
    <property type="term" value="C:axon"/>
    <property type="evidence" value="ECO:0007669"/>
    <property type="project" value="TreeGrafter"/>
</dbReference>
<dbReference type="Gene3D" id="1.20.5.500">
    <property type="entry name" value="Single helix bin"/>
    <property type="match status" value="1"/>
</dbReference>
<dbReference type="GO" id="GO:0005737">
    <property type="term" value="C:cytoplasm"/>
    <property type="evidence" value="ECO:0007669"/>
    <property type="project" value="TreeGrafter"/>
</dbReference>
<keyword evidence="2 4" id="KW-0175">Coiled coil</keyword>
<dbReference type="GeneTree" id="ENSGT00940000156208"/>
<dbReference type="PANTHER" id="PTHR45652:SF4">
    <property type="entry name" value="INTERMEDIATE FILAMENT PROTEIN-LIKE"/>
    <property type="match status" value="1"/>
</dbReference>
<accession>S4R4Z4</accession>
<dbReference type="Gene3D" id="1.20.5.1160">
    <property type="entry name" value="Vasodilator-stimulated phosphoprotein"/>
    <property type="match status" value="1"/>
</dbReference>
<dbReference type="GO" id="GO:0005882">
    <property type="term" value="C:intermediate filament"/>
    <property type="evidence" value="ECO:0007669"/>
    <property type="project" value="UniProtKB-KW"/>
</dbReference>
<evidence type="ECO:0000259" key="5">
    <source>
        <dbReference type="PROSITE" id="PS51842"/>
    </source>
</evidence>
<dbReference type="STRING" id="7757.ENSPMAP00000000274"/>
<dbReference type="GO" id="GO:0033693">
    <property type="term" value="P:neurofilament bundle assembly"/>
    <property type="evidence" value="ECO:0007669"/>
    <property type="project" value="TreeGrafter"/>
</dbReference>
<evidence type="ECO:0000256" key="3">
    <source>
        <dbReference type="ARBA" id="ARBA00061646"/>
    </source>
</evidence>
<dbReference type="GO" id="GO:0099184">
    <property type="term" value="F:structural constituent of postsynaptic intermediate filament cytoskeleton"/>
    <property type="evidence" value="ECO:0007669"/>
    <property type="project" value="TreeGrafter"/>
</dbReference>
<dbReference type="HOGENOM" id="CLU_012560_7_4_1"/>
<feature type="domain" description="IF rod" evidence="5">
    <location>
        <begin position="96"/>
        <end position="400"/>
    </location>
</feature>
<organism evidence="6">
    <name type="scientific">Petromyzon marinus</name>
    <name type="common">Sea lamprey</name>
    <dbReference type="NCBI Taxonomy" id="7757"/>
    <lineage>
        <taxon>Eukaryota</taxon>
        <taxon>Metazoa</taxon>
        <taxon>Chordata</taxon>
        <taxon>Craniata</taxon>
        <taxon>Vertebrata</taxon>
        <taxon>Cyclostomata</taxon>
        <taxon>Hyperoartia</taxon>
        <taxon>Petromyzontiformes</taxon>
        <taxon>Petromyzontidae</taxon>
        <taxon>Petromyzon</taxon>
    </lineage>
</organism>
<proteinExistence type="inferred from homology"/>
<evidence type="ECO:0000256" key="1">
    <source>
        <dbReference type="ARBA" id="ARBA00022754"/>
    </source>
</evidence>
<sequence>MSSYTSDSAVTSIYRRYFGEPTKYRASYEMPGYKVSAAGYGTRSVSVGSTLGVPVGSFRRTHSRYSSMSIPATSDMIDLSQAESLGNELKSIRTQEKDQLQDLNDRFAGFIERVHHLEQQNKVLEAEALILRQKEMRPSNIKQLYEQEIRDLRALAEECKSEYNSAKGGRDQMEGALGALRAKHDEERRRREESEGALDEVRKAADEAAVQRVALEQKVGSLLDEIAFLKKVQQEEIADLQAQIQSAHITVEMSVARPDLTSALRDIRAQYEVLAAKNMQSAEEWFKTKFTVLSENANRNTEAVHVAREEVSEYRRHVQNKTLESEAIKDMIESLEKQIQDLDERHQKELEPLQELIPELEKELQSTKNEMSRYLRDYQDLLNVKMALEREIAAYRLVYE</sequence>
<comment type="similarity">
    <text evidence="3">Belongs to the intermediate filament family.</text>
</comment>
<feature type="coiled-coil region" evidence="4">
    <location>
        <begin position="318"/>
        <end position="391"/>
    </location>
</feature>
<dbReference type="PROSITE" id="PS51842">
    <property type="entry name" value="IF_ROD_2"/>
    <property type="match status" value="1"/>
</dbReference>
<evidence type="ECO:0000313" key="6">
    <source>
        <dbReference type="Ensembl" id="ENSPMAP00000000274.1"/>
    </source>
</evidence>